<dbReference type="CDD" id="cd14845">
    <property type="entry name" value="L-Ala-D-Glu_peptidase_like"/>
    <property type="match status" value="1"/>
</dbReference>
<dbReference type="InterPro" id="IPR039561">
    <property type="entry name" value="Peptidase_M15C"/>
</dbReference>
<dbReference type="AlphaFoldDB" id="A0A098M675"/>
<dbReference type="Pfam" id="PF07833">
    <property type="entry name" value="Cu_amine_oxidN1"/>
    <property type="match status" value="1"/>
</dbReference>
<dbReference type="STRING" id="268407.PWYN_26375"/>
<dbReference type="SUPFAM" id="SSF55383">
    <property type="entry name" value="Copper amine oxidase, domain N"/>
    <property type="match status" value="1"/>
</dbReference>
<dbReference type="InterPro" id="IPR036582">
    <property type="entry name" value="Mao_N_sf"/>
</dbReference>
<keyword evidence="4" id="KW-1185">Reference proteome</keyword>
<dbReference type="Pfam" id="PF13539">
    <property type="entry name" value="Peptidase_M15_4"/>
    <property type="match status" value="1"/>
</dbReference>
<gene>
    <name evidence="3" type="ORF">PWYN_26375</name>
</gene>
<dbReference type="GO" id="GO:0008233">
    <property type="term" value="F:peptidase activity"/>
    <property type="evidence" value="ECO:0007669"/>
    <property type="project" value="InterPro"/>
</dbReference>
<organism evidence="3 4">
    <name type="scientific">Paenibacillus wynnii</name>
    <dbReference type="NCBI Taxonomy" id="268407"/>
    <lineage>
        <taxon>Bacteria</taxon>
        <taxon>Bacillati</taxon>
        <taxon>Bacillota</taxon>
        <taxon>Bacilli</taxon>
        <taxon>Bacillales</taxon>
        <taxon>Paenibacillaceae</taxon>
        <taxon>Paenibacillus</taxon>
    </lineage>
</organism>
<dbReference type="Gene3D" id="3.30.1380.10">
    <property type="match status" value="1"/>
</dbReference>
<comment type="caution">
    <text evidence="3">The sequence shown here is derived from an EMBL/GenBank/DDBJ whole genome shotgun (WGS) entry which is preliminary data.</text>
</comment>
<accession>A0A098M675</accession>
<evidence type="ECO:0000259" key="2">
    <source>
        <dbReference type="Pfam" id="PF13539"/>
    </source>
</evidence>
<evidence type="ECO:0000259" key="1">
    <source>
        <dbReference type="Pfam" id="PF07833"/>
    </source>
</evidence>
<dbReference type="OrthoDB" id="9799970at2"/>
<reference evidence="3 4" key="2">
    <citation type="submission" date="2014-10" db="EMBL/GenBank/DDBJ databases">
        <title>Comparative genomics of the Paenibacillus odorifer group.</title>
        <authorList>
            <person name="Tsai Y.-C."/>
            <person name="Martin N."/>
            <person name="Korlach J."/>
            <person name="Wiedmann M."/>
        </authorList>
    </citation>
    <scope>NUCLEOTIDE SEQUENCE [LARGE SCALE GENOMIC DNA]</scope>
    <source>
        <strain evidence="3 4">DSM 18334</strain>
    </source>
</reference>
<dbReference type="MEROPS" id="M15.A05"/>
<dbReference type="Proteomes" id="UP000029734">
    <property type="component" value="Unassembled WGS sequence"/>
</dbReference>
<protein>
    <recommendedName>
        <fullName evidence="5">Peptidase M15C domain-containing protein</fullName>
    </recommendedName>
</protein>
<feature type="domain" description="Copper amine oxidase-like N-terminal" evidence="1">
    <location>
        <begin position="184"/>
        <end position="225"/>
    </location>
</feature>
<evidence type="ECO:0000313" key="4">
    <source>
        <dbReference type="Proteomes" id="UP000029734"/>
    </source>
</evidence>
<reference evidence="3 4" key="1">
    <citation type="submission" date="2014-08" db="EMBL/GenBank/DDBJ databases">
        <authorList>
            <person name="den Bakker H.C."/>
        </authorList>
    </citation>
    <scope>NUCLEOTIDE SEQUENCE [LARGE SCALE GENOMIC DNA]</scope>
    <source>
        <strain evidence="3 4">DSM 18334</strain>
    </source>
</reference>
<dbReference type="RefSeq" id="WP_036657792.1">
    <property type="nucleotide sequence ID" value="NZ_JQCR01000003.1"/>
</dbReference>
<sequence>MLTLDQVQDKSEVRLKGLNPVLVAYTKELIKQCFFKGVPIIITQGLRTIAEQNALYAQGRSKPGPIVTYARGGTSYHNYGLAVDFALLQPDGKTVSWNMSRDLDQDRKADWQEVVTVAKQLGFEWGGDWTSFKDNSHLQITFGLTINLLRTGKRPTAQQVQDHLTRISGGDNEVNTESKVTITLNGQKLTEGFIDSGTTYAPIRAIAQALGATVTFDPGSKTVDIIFLNK</sequence>
<dbReference type="EMBL" id="JQCR01000003">
    <property type="protein sequence ID" value="KGE18069.1"/>
    <property type="molecule type" value="Genomic_DNA"/>
</dbReference>
<feature type="domain" description="Peptidase M15C" evidence="2">
    <location>
        <begin position="72"/>
        <end position="140"/>
    </location>
</feature>
<dbReference type="eggNOG" id="COG1876">
    <property type="taxonomic scope" value="Bacteria"/>
</dbReference>
<evidence type="ECO:0008006" key="5">
    <source>
        <dbReference type="Google" id="ProtNLM"/>
    </source>
</evidence>
<proteinExistence type="predicted"/>
<name>A0A098M675_9BACL</name>
<dbReference type="SUPFAM" id="SSF55166">
    <property type="entry name" value="Hedgehog/DD-peptidase"/>
    <property type="match status" value="1"/>
</dbReference>
<dbReference type="InterPro" id="IPR012854">
    <property type="entry name" value="Cu_amine_oxidase-like_N"/>
</dbReference>
<dbReference type="InterPro" id="IPR009045">
    <property type="entry name" value="Zn_M74/Hedgehog-like"/>
</dbReference>
<evidence type="ECO:0000313" key="3">
    <source>
        <dbReference type="EMBL" id="KGE18069.1"/>
    </source>
</evidence>